<reference evidence="5" key="1">
    <citation type="journal article" date="2022" name="Front. Microbiol.">
        <title>Genome-based taxonomic rearrangement of Oceanobacter-related bacteria including the description of Thalassolituus hydrocarbonoclasticus sp. nov. and Thalassolituus pacificus sp. nov. and emended description of the genus Thalassolituus.</title>
        <authorList>
            <person name="Dong C."/>
            <person name="Wei L."/>
            <person name="Wang J."/>
            <person name="Lai Q."/>
            <person name="Huang Z."/>
            <person name="Shao Z."/>
        </authorList>
    </citation>
    <scope>NUCLEOTIDE SEQUENCE</scope>
    <source>
        <strain evidence="5">59MF3M-4</strain>
    </source>
</reference>
<dbReference type="EMBL" id="JAOANI010000015">
    <property type="protein sequence ID" value="MCT7358859.1"/>
    <property type="molecule type" value="Genomic_DNA"/>
</dbReference>
<dbReference type="PROSITE" id="PS50893">
    <property type="entry name" value="ABC_TRANSPORTER_2"/>
    <property type="match status" value="1"/>
</dbReference>
<dbReference type="GO" id="GO:0005524">
    <property type="term" value="F:ATP binding"/>
    <property type="evidence" value="ECO:0007669"/>
    <property type="project" value="UniProtKB-KW"/>
</dbReference>
<evidence type="ECO:0000256" key="1">
    <source>
        <dbReference type="ARBA" id="ARBA00022448"/>
    </source>
</evidence>
<name>A0A9X2WEN2_9GAMM</name>
<dbReference type="SMART" id="SM00382">
    <property type="entry name" value="AAA"/>
    <property type="match status" value="1"/>
</dbReference>
<keyword evidence="1" id="KW-0813">Transport</keyword>
<evidence type="ECO:0000256" key="3">
    <source>
        <dbReference type="ARBA" id="ARBA00022840"/>
    </source>
</evidence>
<evidence type="ECO:0000313" key="5">
    <source>
        <dbReference type="EMBL" id="MCT7358859.1"/>
    </source>
</evidence>
<dbReference type="SUPFAM" id="SSF52540">
    <property type="entry name" value="P-loop containing nucleoside triphosphate hydrolases"/>
    <property type="match status" value="1"/>
</dbReference>
<dbReference type="CDD" id="cd03230">
    <property type="entry name" value="ABC_DR_subfamily_A"/>
    <property type="match status" value="1"/>
</dbReference>
<accession>A0A9X2WEN2</accession>
<evidence type="ECO:0000256" key="2">
    <source>
        <dbReference type="ARBA" id="ARBA00022741"/>
    </source>
</evidence>
<dbReference type="AlphaFoldDB" id="A0A9X2WEN2"/>
<dbReference type="InterPro" id="IPR017871">
    <property type="entry name" value="ABC_transporter-like_CS"/>
</dbReference>
<keyword evidence="6" id="KW-1185">Reference proteome</keyword>
<evidence type="ECO:0000313" key="6">
    <source>
        <dbReference type="Proteomes" id="UP001147830"/>
    </source>
</evidence>
<proteinExistence type="predicted"/>
<gene>
    <name evidence="5" type="ORF">NYR02_07505</name>
</gene>
<dbReference type="Gene3D" id="3.40.50.300">
    <property type="entry name" value="P-loop containing nucleotide triphosphate hydrolases"/>
    <property type="match status" value="1"/>
</dbReference>
<evidence type="ECO:0000259" key="4">
    <source>
        <dbReference type="PROSITE" id="PS50893"/>
    </source>
</evidence>
<dbReference type="RefSeq" id="WP_260975760.1">
    <property type="nucleotide sequence ID" value="NZ_JAOANI010000015.1"/>
</dbReference>
<dbReference type="Pfam" id="PF00005">
    <property type="entry name" value="ABC_tran"/>
    <property type="match status" value="1"/>
</dbReference>
<protein>
    <submittedName>
        <fullName evidence="5">ABC transporter ATP-binding protein</fullName>
    </submittedName>
</protein>
<dbReference type="GO" id="GO:0016887">
    <property type="term" value="F:ATP hydrolysis activity"/>
    <property type="evidence" value="ECO:0007669"/>
    <property type="project" value="InterPro"/>
</dbReference>
<keyword evidence="3 5" id="KW-0067">ATP-binding</keyword>
<dbReference type="InterPro" id="IPR051782">
    <property type="entry name" value="ABC_Transporter_VariousFunc"/>
</dbReference>
<keyword evidence="2" id="KW-0547">Nucleotide-binding</keyword>
<dbReference type="InterPro" id="IPR003439">
    <property type="entry name" value="ABC_transporter-like_ATP-bd"/>
</dbReference>
<comment type="caution">
    <text evidence="5">The sequence shown here is derived from an EMBL/GenBank/DDBJ whole genome shotgun (WGS) entry which is preliminary data.</text>
</comment>
<organism evidence="5 6">
    <name type="scientific">Thalassolituus pacificus</name>
    <dbReference type="NCBI Taxonomy" id="2975440"/>
    <lineage>
        <taxon>Bacteria</taxon>
        <taxon>Pseudomonadati</taxon>
        <taxon>Pseudomonadota</taxon>
        <taxon>Gammaproteobacteria</taxon>
        <taxon>Oceanospirillales</taxon>
        <taxon>Oceanospirillaceae</taxon>
        <taxon>Thalassolituus</taxon>
    </lineage>
</organism>
<feature type="domain" description="ABC transporter" evidence="4">
    <location>
        <begin position="4"/>
        <end position="228"/>
    </location>
</feature>
<dbReference type="InterPro" id="IPR027417">
    <property type="entry name" value="P-loop_NTPase"/>
</dbReference>
<sequence length="304" mass="33292">MNLVELQNVSLAYGRMEVIKNLSLHLAEGEVLGLFGHNGAGKTTTIKMILGLLAPGSGHVQVFGNTPDHTEVRKRLGYLPENVMFYPQLSGQETLTYFARLKSADNHQVGELLEKVGLTHAATRKVKTYSKGMRQRLGLAQALLANPRLLLLDEPTVGLDPVATQELYQLLNELRQNGTGIILCSHVLPGVEPYISRAAILAGGQLQAVGTLSELRRQVALPTRIRLGSLSEPEHWQTRLSGLGFDSRCIGRDALEVLTHNGARRELLNTLINSSEAADLEVCPPSLDDLYRHFAVVPAQEKSQ</sequence>
<dbReference type="Proteomes" id="UP001147830">
    <property type="component" value="Unassembled WGS sequence"/>
</dbReference>
<reference evidence="5" key="2">
    <citation type="submission" date="2022-08" db="EMBL/GenBank/DDBJ databases">
        <authorList>
            <person name="Dong C."/>
        </authorList>
    </citation>
    <scope>NUCLEOTIDE SEQUENCE</scope>
    <source>
        <strain evidence="5">59MF3M-4</strain>
    </source>
</reference>
<dbReference type="InterPro" id="IPR003593">
    <property type="entry name" value="AAA+_ATPase"/>
</dbReference>
<dbReference type="PANTHER" id="PTHR42939:SF1">
    <property type="entry name" value="ABC TRANSPORTER ATP-BINDING PROTEIN ALBC-RELATED"/>
    <property type="match status" value="1"/>
</dbReference>
<dbReference type="PANTHER" id="PTHR42939">
    <property type="entry name" value="ABC TRANSPORTER ATP-BINDING PROTEIN ALBC-RELATED"/>
    <property type="match status" value="1"/>
</dbReference>
<dbReference type="PROSITE" id="PS00211">
    <property type="entry name" value="ABC_TRANSPORTER_1"/>
    <property type="match status" value="1"/>
</dbReference>